<dbReference type="Proteomes" id="UP000008311">
    <property type="component" value="Unassembled WGS sequence"/>
</dbReference>
<reference evidence="6" key="1">
    <citation type="journal article" date="2010" name="Nat. Biotechnol.">
        <title>Draft genome sequence of the oilseed species Ricinus communis.</title>
        <authorList>
            <person name="Chan A.P."/>
            <person name="Crabtree J."/>
            <person name="Zhao Q."/>
            <person name="Lorenzi H."/>
            <person name="Orvis J."/>
            <person name="Puiu D."/>
            <person name="Melake-Berhan A."/>
            <person name="Jones K.M."/>
            <person name="Redman J."/>
            <person name="Chen G."/>
            <person name="Cahoon E.B."/>
            <person name="Gedil M."/>
            <person name="Stanke M."/>
            <person name="Haas B.J."/>
            <person name="Wortman J.R."/>
            <person name="Fraser-Liggett C.M."/>
            <person name="Ravel J."/>
            <person name="Rabinowicz P.D."/>
        </authorList>
    </citation>
    <scope>NUCLEOTIDE SEQUENCE [LARGE SCALE GENOMIC DNA]</scope>
    <source>
        <strain evidence="6">cv. Hale</strain>
    </source>
</reference>
<keyword evidence="3" id="KW-0949">S-adenosyl-L-methionine</keyword>
<dbReference type="eggNOG" id="KOG3178">
    <property type="taxonomic scope" value="Eukaryota"/>
</dbReference>
<dbReference type="AlphaFoldDB" id="B9RYX5"/>
<dbReference type="InterPro" id="IPR029063">
    <property type="entry name" value="SAM-dependent_MTases_sf"/>
</dbReference>
<dbReference type="GO" id="GO:0032259">
    <property type="term" value="P:methylation"/>
    <property type="evidence" value="ECO:0000318"/>
    <property type="project" value="GO_Central"/>
</dbReference>
<feature type="domain" description="O-methyltransferase C-terminal" evidence="4">
    <location>
        <begin position="48"/>
        <end position="253"/>
    </location>
</feature>
<keyword evidence="2 5" id="KW-0808">Transferase</keyword>
<evidence type="ECO:0000256" key="3">
    <source>
        <dbReference type="ARBA" id="ARBA00022691"/>
    </source>
</evidence>
<dbReference type="EMBL" id="EQ973832">
    <property type="protein sequence ID" value="EEF43477.1"/>
    <property type="molecule type" value="Genomic_DNA"/>
</dbReference>
<keyword evidence="1 5" id="KW-0489">Methyltransferase</keyword>
<dbReference type="FunFam" id="3.40.50.150:FF:000061">
    <property type="entry name" value="Caffeic acid O-methyltransferase"/>
    <property type="match status" value="1"/>
</dbReference>
<dbReference type="InterPro" id="IPR001077">
    <property type="entry name" value="COMT_C"/>
</dbReference>
<organism evidence="5 6">
    <name type="scientific">Ricinus communis</name>
    <name type="common">Castor bean</name>
    <dbReference type="NCBI Taxonomy" id="3988"/>
    <lineage>
        <taxon>Eukaryota</taxon>
        <taxon>Viridiplantae</taxon>
        <taxon>Streptophyta</taxon>
        <taxon>Embryophyta</taxon>
        <taxon>Tracheophyta</taxon>
        <taxon>Spermatophyta</taxon>
        <taxon>Magnoliopsida</taxon>
        <taxon>eudicotyledons</taxon>
        <taxon>Gunneridae</taxon>
        <taxon>Pentapetalae</taxon>
        <taxon>rosids</taxon>
        <taxon>fabids</taxon>
        <taxon>Malpighiales</taxon>
        <taxon>Euphorbiaceae</taxon>
        <taxon>Acalyphoideae</taxon>
        <taxon>Acalypheae</taxon>
        <taxon>Ricinus</taxon>
    </lineage>
</organism>
<proteinExistence type="predicted"/>
<dbReference type="InParanoid" id="B9RYX5"/>
<dbReference type="Pfam" id="PF00891">
    <property type="entry name" value="Methyltransf_2"/>
    <property type="match status" value="1"/>
</dbReference>
<evidence type="ECO:0000313" key="5">
    <source>
        <dbReference type="EMBL" id="EEF43477.1"/>
    </source>
</evidence>
<evidence type="ECO:0000256" key="2">
    <source>
        <dbReference type="ARBA" id="ARBA00022679"/>
    </source>
</evidence>
<dbReference type="GO" id="GO:0047763">
    <property type="term" value="F:caffeate O-methyltransferase activity"/>
    <property type="evidence" value="ECO:0007669"/>
    <property type="project" value="UniProtKB-EC"/>
</dbReference>
<dbReference type="SUPFAM" id="SSF53335">
    <property type="entry name" value="S-adenosyl-L-methionine-dependent methyltransferases"/>
    <property type="match status" value="1"/>
</dbReference>
<keyword evidence="6" id="KW-1185">Reference proteome</keyword>
<name>B9RYX5_RICCO</name>
<dbReference type="PROSITE" id="PS51683">
    <property type="entry name" value="SAM_OMT_II"/>
    <property type="match status" value="1"/>
</dbReference>
<dbReference type="InterPro" id="IPR036388">
    <property type="entry name" value="WH-like_DNA-bd_sf"/>
</dbReference>
<evidence type="ECO:0000313" key="6">
    <source>
        <dbReference type="Proteomes" id="UP000008311"/>
    </source>
</evidence>
<accession>B9RYX5</accession>
<dbReference type="GO" id="GO:0008757">
    <property type="term" value="F:S-adenosylmethionine-dependent methyltransferase activity"/>
    <property type="evidence" value="ECO:0000318"/>
    <property type="project" value="GO_Central"/>
</dbReference>
<dbReference type="InterPro" id="IPR016461">
    <property type="entry name" value="COMT-like"/>
</dbReference>
<sequence length="273" mass="30614">MMTECQGGQFHRLYGLAPVAKYFIKNQDGGWLTPFLMMIQDKFIMDIWYHLKDAVVEGGIPFDRAHGINAMEYMGKDARFSQIFKASMRDFDPLLMQTILDKYDGFVGLKSLVDVGGGDGSILNMILSKYPSIKGINYDLPQIIEKSPSYPGIEHVAGDMFMSIPKGEAIFMKWILHGWDDLDCLKLLKNCYETLPSNGKVIAVDLVVPAAPGTSAAARSLLQSYLYMTSMNPKGQERTEMQFQSLAKQAGFSHVQVACYAYTFSVVEFHKII</sequence>
<evidence type="ECO:0000259" key="4">
    <source>
        <dbReference type="Pfam" id="PF00891"/>
    </source>
</evidence>
<dbReference type="Gene3D" id="3.40.50.150">
    <property type="entry name" value="Vaccinia Virus protein VP39"/>
    <property type="match status" value="1"/>
</dbReference>
<dbReference type="PANTHER" id="PTHR11746">
    <property type="entry name" value="O-METHYLTRANSFERASE"/>
    <property type="match status" value="1"/>
</dbReference>
<protein>
    <submittedName>
        <fullName evidence="5">O-methyltransferase, putative</fullName>
        <ecNumber evidence="5">2.1.1.68</ecNumber>
    </submittedName>
</protein>
<dbReference type="STRING" id="3988.B9RYX5"/>
<dbReference type="EC" id="2.1.1.68" evidence="5"/>
<gene>
    <name evidence="5" type="ORF">RCOM_1314480</name>
</gene>
<evidence type="ECO:0000256" key="1">
    <source>
        <dbReference type="ARBA" id="ARBA00022603"/>
    </source>
</evidence>
<dbReference type="GO" id="GO:0008171">
    <property type="term" value="F:O-methyltransferase activity"/>
    <property type="evidence" value="ECO:0000318"/>
    <property type="project" value="GO_Central"/>
</dbReference>
<dbReference type="Gene3D" id="1.10.10.10">
    <property type="entry name" value="Winged helix-like DNA-binding domain superfamily/Winged helix DNA-binding domain"/>
    <property type="match status" value="1"/>
</dbReference>